<reference evidence="1 2" key="1">
    <citation type="journal article" date="2012" name="J. Bacteriol.">
        <title>Complete Genome Sequence of Paenibacillus mucilaginosus 3016, a Bacterium Functional as Microbial Fertilizer.</title>
        <authorList>
            <person name="Ma M."/>
            <person name="Wang Z."/>
            <person name="Li L."/>
            <person name="Jiang X."/>
            <person name="Guan D."/>
            <person name="Cao F."/>
            <person name="Chen H."/>
            <person name="Wang X."/>
            <person name="Shen D."/>
            <person name="Du B."/>
            <person name="Li J."/>
        </authorList>
    </citation>
    <scope>NUCLEOTIDE SEQUENCE [LARGE SCALE GENOMIC DNA]</scope>
    <source>
        <strain evidence="1 2">3016</strain>
    </source>
</reference>
<dbReference type="HOGENOM" id="CLU_2718520_0_0_9"/>
<evidence type="ECO:0000313" key="2">
    <source>
        <dbReference type="Proteomes" id="UP000007523"/>
    </source>
</evidence>
<name>H6NI31_9BACL</name>
<dbReference type="Proteomes" id="UP000007523">
    <property type="component" value="Chromosome"/>
</dbReference>
<protein>
    <submittedName>
        <fullName evidence="1">Uncharacterized protein</fullName>
    </submittedName>
</protein>
<accession>H6NI31</accession>
<proteinExistence type="predicted"/>
<organism evidence="1 2">
    <name type="scientific">Paenibacillus mucilaginosus 3016</name>
    <dbReference type="NCBI Taxonomy" id="1116391"/>
    <lineage>
        <taxon>Bacteria</taxon>
        <taxon>Bacillati</taxon>
        <taxon>Bacillota</taxon>
        <taxon>Bacilli</taxon>
        <taxon>Bacillales</taxon>
        <taxon>Paenibacillaceae</taxon>
        <taxon>Paenibacillus</taxon>
    </lineage>
</organism>
<dbReference type="KEGG" id="pmq:PM3016_4018"/>
<sequence>MTFRIDFSHSGGGRAVRSGTLIFDRLRAPLSPTVLPRSHPTWGFVPIPLLSQTQKCRPIGGIPCNAYMVSKQ</sequence>
<evidence type="ECO:0000313" key="1">
    <source>
        <dbReference type="EMBL" id="AFC30802.1"/>
    </source>
</evidence>
<gene>
    <name evidence="1" type="ORF">PM3016_4018</name>
</gene>
<keyword evidence="2" id="KW-1185">Reference proteome</keyword>
<dbReference type="EMBL" id="CP003235">
    <property type="protein sequence ID" value="AFC30802.1"/>
    <property type="molecule type" value="Genomic_DNA"/>
</dbReference>
<dbReference type="AlphaFoldDB" id="H6NI31"/>